<protein>
    <submittedName>
        <fullName evidence="1">Uncharacterized protein</fullName>
    </submittedName>
</protein>
<reference evidence="1" key="1">
    <citation type="journal article" date="2017" name="Nature">
        <title>The genome of Chenopodium quinoa.</title>
        <authorList>
            <person name="Jarvis D.E."/>
            <person name="Ho Y.S."/>
            <person name="Lightfoot D.J."/>
            <person name="Schmoeckel S.M."/>
            <person name="Li B."/>
            <person name="Borm T.J.A."/>
            <person name="Ohyanagi H."/>
            <person name="Mineta K."/>
            <person name="Michell C.T."/>
            <person name="Saber N."/>
            <person name="Kharbatia N.M."/>
            <person name="Rupper R.R."/>
            <person name="Sharp A.R."/>
            <person name="Dally N."/>
            <person name="Boughton B.A."/>
            <person name="Woo Y.H."/>
            <person name="Gao G."/>
            <person name="Schijlen E.G.W.M."/>
            <person name="Guo X."/>
            <person name="Momin A.A."/>
            <person name="Negrao S."/>
            <person name="Al-Babili S."/>
            <person name="Gehring C."/>
            <person name="Roessner U."/>
            <person name="Jung C."/>
            <person name="Murphy K."/>
            <person name="Arold S.T."/>
            <person name="Gojobori T."/>
            <person name="van der Linden C.G."/>
            <person name="van Loo E.N."/>
            <person name="Jellen E.N."/>
            <person name="Maughan P.J."/>
            <person name="Tester M."/>
        </authorList>
    </citation>
    <scope>NUCLEOTIDE SEQUENCE [LARGE SCALE GENOMIC DNA]</scope>
    <source>
        <strain evidence="1">cv. PI 614886</strain>
    </source>
</reference>
<accession>A0A803LPF8</accession>
<dbReference type="Proteomes" id="UP000596660">
    <property type="component" value="Unplaced"/>
</dbReference>
<name>A0A803LPF8_CHEQI</name>
<organism evidence="1 2">
    <name type="scientific">Chenopodium quinoa</name>
    <name type="common">Quinoa</name>
    <dbReference type="NCBI Taxonomy" id="63459"/>
    <lineage>
        <taxon>Eukaryota</taxon>
        <taxon>Viridiplantae</taxon>
        <taxon>Streptophyta</taxon>
        <taxon>Embryophyta</taxon>
        <taxon>Tracheophyta</taxon>
        <taxon>Spermatophyta</taxon>
        <taxon>Magnoliopsida</taxon>
        <taxon>eudicotyledons</taxon>
        <taxon>Gunneridae</taxon>
        <taxon>Pentapetalae</taxon>
        <taxon>Caryophyllales</taxon>
        <taxon>Chenopodiaceae</taxon>
        <taxon>Chenopodioideae</taxon>
        <taxon>Atripliceae</taxon>
        <taxon>Chenopodium</taxon>
    </lineage>
</organism>
<proteinExistence type="predicted"/>
<dbReference type="OMA" id="KIGNTHD"/>
<keyword evidence="2" id="KW-1185">Reference proteome</keyword>
<dbReference type="EnsemblPlants" id="AUR62016837-RA">
    <property type="protein sequence ID" value="AUR62016837-RA:cds"/>
    <property type="gene ID" value="AUR62016837"/>
</dbReference>
<evidence type="ECO:0000313" key="2">
    <source>
        <dbReference type="Proteomes" id="UP000596660"/>
    </source>
</evidence>
<dbReference type="AlphaFoldDB" id="A0A803LPF8"/>
<evidence type="ECO:0000313" key="1">
    <source>
        <dbReference type="EnsemblPlants" id="AUR62016837-RA:cds"/>
    </source>
</evidence>
<reference evidence="1" key="2">
    <citation type="submission" date="2021-03" db="UniProtKB">
        <authorList>
            <consortium name="EnsemblPlants"/>
        </authorList>
    </citation>
    <scope>IDENTIFICATION</scope>
</reference>
<sequence>MQYAFPQGHQGYTYPHFRGPEEPRYFYHHRPHPPPTTNHYTPHNHGYPAAYYPSGSSNYISNNPFTGHVYNAGGNRYDGHGIQRNGNVKIGNNGSSKKRKNRKTTIVGGCHNNQGGHQVSGDVILGDFY</sequence>
<dbReference type="Gramene" id="AUR62016837-RA">
    <property type="protein sequence ID" value="AUR62016837-RA:cds"/>
    <property type="gene ID" value="AUR62016837"/>
</dbReference>